<evidence type="ECO:0000259" key="1">
    <source>
        <dbReference type="Pfam" id="PF24218"/>
    </source>
</evidence>
<evidence type="ECO:0000313" key="2">
    <source>
        <dbReference type="EMBL" id="ELZ68775.1"/>
    </source>
</evidence>
<name>M0G985_HALPT</name>
<dbReference type="PATRIC" id="fig|1227461.3.peg.2177"/>
<organism evidence="2 3">
    <name type="scientific">Haloferax prahovense (strain DSM 18310 / JCM 13924 / TL6)</name>
    <dbReference type="NCBI Taxonomy" id="1227461"/>
    <lineage>
        <taxon>Archaea</taxon>
        <taxon>Methanobacteriati</taxon>
        <taxon>Methanobacteriota</taxon>
        <taxon>Stenosarchaea group</taxon>
        <taxon>Halobacteria</taxon>
        <taxon>Halobacteriales</taxon>
        <taxon>Haloferacaceae</taxon>
        <taxon>Haloferax</taxon>
    </lineage>
</organism>
<evidence type="ECO:0000313" key="3">
    <source>
        <dbReference type="Proteomes" id="UP000011559"/>
    </source>
</evidence>
<feature type="domain" description="DUF7437" evidence="1">
    <location>
        <begin position="2"/>
        <end position="50"/>
    </location>
</feature>
<protein>
    <submittedName>
        <fullName evidence="2">Transcriptional regulator, TrmB</fullName>
    </submittedName>
</protein>
<dbReference type="AlphaFoldDB" id="M0G985"/>
<proteinExistence type="predicted"/>
<dbReference type="EMBL" id="AOLG01000032">
    <property type="protein sequence ID" value="ELZ68775.1"/>
    <property type="molecule type" value="Genomic_DNA"/>
</dbReference>
<dbReference type="InterPro" id="IPR055860">
    <property type="entry name" value="DUF7437"/>
</dbReference>
<dbReference type="Proteomes" id="UP000011559">
    <property type="component" value="Unassembled WGS sequence"/>
</dbReference>
<sequence length="72" mass="7675">MAGLATALSYAVARERGEVTHRLMARDLDISPLAAEIVLQALRPVVLEHFDVEVSGASLADIEGVDEDVDDA</sequence>
<keyword evidence="3" id="KW-1185">Reference proteome</keyword>
<gene>
    <name evidence="2" type="ORF">C457_10956</name>
</gene>
<comment type="caution">
    <text evidence="2">The sequence shown here is derived from an EMBL/GenBank/DDBJ whole genome shotgun (WGS) entry which is preliminary data.</text>
</comment>
<reference evidence="2 3" key="1">
    <citation type="journal article" date="2014" name="PLoS Genet.">
        <title>Phylogenetically driven sequencing of extremely halophilic archaea reveals strategies for static and dynamic osmo-response.</title>
        <authorList>
            <person name="Becker E.A."/>
            <person name="Seitzer P.M."/>
            <person name="Tritt A."/>
            <person name="Larsen D."/>
            <person name="Krusor M."/>
            <person name="Yao A.I."/>
            <person name="Wu D."/>
            <person name="Madern D."/>
            <person name="Eisen J.A."/>
            <person name="Darling A.E."/>
            <person name="Facciotti M.T."/>
        </authorList>
    </citation>
    <scope>NUCLEOTIDE SEQUENCE [LARGE SCALE GENOMIC DNA]</scope>
    <source>
        <strain evidence="3">DSM 18310 / JCM 13924 / TL6</strain>
    </source>
</reference>
<dbReference type="Pfam" id="PF24218">
    <property type="entry name" value="DUF7437"/>
    <property type="match status" value="1"/>
</dbReference>
<accession>M0G985</accession>